<proteinExistence type="predicted"/>
<reference evidence="1" key="2">
    <citation type="journal article" date="2015" name="Data Brief">
        <title>Shoot transcriptome of the giant reed, Arundo donax.</title>
        <authorList>
            <person name="Barrero R.A."/>
            <person name="Guerrero F.D."/>
            <person name="Moolhuijzen P."/>
            <person name="Goolsby J.A."/>
            <person name="Tidwell J."/>
            <person name="Bellgard S.E."/>
            <person name="Bellgard M.I."/>
        </authorList>
    </citation>
    <scope>NUCLEOTIDE SEQUENCE</scope>
    <source>
        <tissue evidence="1">Shoot tissue taken approximately 20 cm above the soil surface</tissue>
    </source>
</reference>
<sequence>MLVPYSANFLLHRRAMFPC</sequence>
<organism evidence="1">
    <name type="scientific">Arundo donax</name>
    <name type="common">Giant reed</name>
    <name type="synonym">Donax arundinaceus</name>
    <dbReference type="NCBI Taxonomy" id="35708"/>
    <lineage>
        <taxon>Eukaryota</taxon>
        <taxon>Viridiplantae</taxon>
        <taxon>Streptophyta</taxon>
        <taxon>Embryophyta</taxon>
        <taxon>Tracheophyta</taxon>
        <taxon>Spermatophyta</taxon>
        <taxon>Magnoliopsida</taxon>
        <taxon>Liliopsida</taxon>
        <taxon>Poales</taxon>
        <taxon>Poaceae</taxon>
        <taxon>PACMAD clade</taxon>
        <taxon>Arundinoideae</taxon>
        <taxon>Arundineae</taxon>
        <taxon>Arundo</taxon>
    </lineage>
</organism>
<dbReference type="AlphaFoldDB" id="A0A0A9EVY7"/>
<accession>A0A0A9EVY7</accession>
<evidence type="ECO:0000313" key="1">
    <source>
        <dbReference type="EMBL" id="JAE00198.1"/>
    </source>
</evidence>
<dbReference type="EMBL" id="GBRH01197698">
    <property type="protein sequence ID" value="JAE00198.1"/>
    <property type="molecule type" value="Transcribed_RNA"/>
</dbReference>
<name>A0A0A9EVY7_ARUDO</name>
<reference evidence="1" key="1">
    <citation type="submission" date="2014-09" db="EMBL/GenBank/DDBJ databases">
        <authorList>
            <person name="Magalhaes I.L.F."/>
            <person name="Oliveira U."/>
            <person name="Santos F.R."/>
            <person name="Vidigal T.H.D.A."/>
            <person name="Brescovit A.D."/>
            <person name="Santos A.J."/>
        </authorList>
    </citation>
    <scope>NUCLEOTIDE SEQUENCE</scope>
    <source>
        <tissue evidence="1">Shoot tissue taken approximately 20 cm above the soil surface</tissue>
    </source>
</reference>
<protein>
    <submittedName>
        <fullName evidence="1">Uncharacterized protein</fullName>
    </submittedName>
</protein>